<keyword evidence="2" id="KW-1133">Transmembrane helix</keyword>
<keyword evidence="2" id="KW-0812">Transmembrane</keyword>
<evidence type="ECO:0000313" key="4">
    <source>
        <dbReference type="Proteomes" id="UP001064896"/>
    </source>
</evidence>
<feature type="region of interest" description="Disordered" evidence="1">
    <location>
        <begin position="76"/>
        <end position="95"/>
    </location>
</feature>
<evidence type="ECO:0000256" key="1">
    <source>
        <dbReference type="SAM" id="MobiDB-lite"/>
    </source>
</evidence>
<dbReference type="Proteomes" id="UP001064896">
    <property type="component" value="Chromosome"/>
</dbReference>
<name>A0ABN6C3J0_9PSED</name>
<feature type="compositionally biased region" description="Polar residues" evidence="1">
    <location>
        <begin position="1"/>
        <end position="10"/>
    </location>
</feature>
<evidence type="ECO:0000256" key="2">
    <source>
        <dbReference type="SAM" id="Phobius"/>
    </source>
</evidence>
<dbReference type="EMBL" id="AP023081">
    <property type="protein sequence ID" value="BCD89479.1"/>
    <property type="molecule type" value="Genomic_DNA"/>
</dbReference>
<protein>
    <submittedName>
        <fullName evidence="3">Uncharacterized protein</fullName>
    </submittedName>
</protein>
<reference evidence="3" key="1">
    <citation type="submission" date="2020-05" db="EMBL/GenBank/DDBJ databases">
        <title>Complete genome sequence of Pseudomonas sp. Sm006.</title>
        <authorList>
            <person name="Takeuchi K."/>
            <person name="Someya N."/>
        </authorList>
    </citation>
    <scope>NUCLEOTIDE SEQUENCE</scope>
    <source>
        <strain evidence="3">Sm006</strain>
    </source>
</reference>
<gene>
    <name evidence="3" type="ORF">PSm6_58860</name>
</gene>
<keyword evidence="2" id="KW-0472">Membrane</keyword>
<proteinExistence type="predicted"/>
<organism evidence="3 4">
    <name type="scientific">Pseudomonas solani</name>
    <dbReference type="NCBI Taxonomy" id="2731552"/>
    <lineage>
        <taxon>Bacteria</taxon>
        <taxon>Pseudomonadati</taxon>
        <taxon>Pseudomonadota</taxon>
        <taxon>Gammaproteobacteria</taxon>
        <taxon>Pseudomonadales</taxon>
        <taxon>Pseudomonadaceae</taxon>
        <taxon>Pseudomonas</taxon>
    </lineage>
</organism>
<feature type="region of interest" description="Disordered" evidence="1">
    <location>
        <begin position="1"/>
        <end position="20"/>
    </location>
</feature>
<keyword evidence="4" id="KW-1185">Reference proteome</keyword>
<evidence type="ECO:0000313" key="3">
    <source>
        <dbReference type="EMBL" id="BCD89479.1"/>
    </source>
</evidence>
<feature type="transmembrane region" description="Helical" evidence="2">
    <location>
        <begin position="42"/>
        <end position="62"/>
    </location>
</feature>
<accession>A0ABN6C3J0</accession>
<sequence length="95" mass="10474">MSEQIPVQNITPPPAKSGANTDLYASREKIYTRAFTGIFRNLRMAGGALLFLLYFGTVWLSWNDRQAVWWNLPSASSTFSAPPSGPRTSSCCRGS</sequence>